<evidence type="ECO:0000313" key="1">
    <source>
        <dbReference type="EMBL" id="KAJ9053038.1"/>
    </source>
</evidence>
<accession>A0ACC2RSN1</accession>
<gene>
    <name evidence="1" type="ORF">DSO57_1028134</name>
</gene>
<sequence length="168" mass="18025">MRGLVVFYAGAVLGLECLKGGMEDAPCTASCPPCWKKSGSTYFCFEYTSGVCSFDWVDVGRGSDPDGKPTTATRVTEAPTTKSTPSPIETPKTTPQTTPQTTPDVVEQHPATSPSRNHVNQQQPTTSTVTEIVRRPTPAAGGQMIIPDSNHASLFTYNSLFLIPLVFI</sequence>
<comment type="caution">
    <text evidence="1">The sequence shown here is derived from an EMBL/GenBank/DDBJ whole genome shotgun (WGS) entry which is preliminary data.</text>
</comment>
<protein>
    <submittedName>
        <fullName evidence="1">Uncharacterized protein</fullName>
    </submittedName>
</protein>
<dbReference type="EMBL" id="QTSX02006566">
    <property type="protein sequence ID" value="KAJ9053038.1"/>
    <property type="molecule type" value="Genomic_DNA"/>
</dbReference>
<keyword evidence="2" id="KW-1185">Reference proteome</keyword>
<proteinExistence type="predicted"/>
<reference evidence="1" key="1">
    <citation type="submission" date="2022-04" db="EMBL/GenBank/DDBJ databases">
        <title>Genome of the entomopathogenic fungus Entomophthora muscae.</title>
        <authorList>
            <person name="Elya C."/>
            <person name="Lovett B.R."/>
            <person name="Lee E."/>
            <person name="Macias A.M."/>
            <person name="Hajek A.E."/>
            <person name="De Bivort B.L."/>
            <person name="Kasson M.T."/>
            <person name="De Fine Licht H.H."/>
            <person name="Stajich J.E."/>
        </authorList>
    </citation>
    <scope>NUCLEOTIDE SEQUENCE</scope>
    <source>
        <strain evidence="1">Berkeley</strain>
    </source>
</reference>
<name>A0ACC2RSN1_9FUNG</name>
<dbReference type="Proteomes" id="UP001165960">
    <property type="component" value="Unassembled WGS sequence"/>
</dbReference>
<organism evidence="1 2">
    <name type="scientific">Entomophthora muscae</name>
    <dbReference type="NCBI Taxonomy" id="34485"/>
    <lineage>
        <taxon>Eukaryota</taxon>
        <taxon>Fungi</taxon>
        <taxon>Fungi incertae sedis</taxon>
        <taxon>Zoopagomycota</taxon>
        <taxon>Entomophthoromycotina</taxon>
        <taxon>Entomophthoromycetes</taxon>
        <taxon>Entomophthorales</taxon>
        <taxon>Entomophthoraceae</taxon>
        <taxon>Entomophthora</taxon>
    </lineage>
</organism>
<evidence type="ECO:0000313" key="2">
    <source>
        <dbReference type="Proteomes" id="UP001165960"/>
    </source>
</evidence>